<reference evidence="2 3" key="2">
    <citation type="journal article" date="2018" name="Plant J.">
        <title>The Physcomitrella patens chromosome-scale assembly reveals moss genome structure and evolution.</title>
        <authorList>
            <person name="Lang D."/>
            <person name="Ullrich K.K."/>
            <person name="Murat F."/>
            <person name="Fuchs J."/>
            <person name="Jenkins J."/>
            <person name="Haas F.B."/>
            <person name="Piednoel M."/>
            <person name="Gundlach H."/>
            <person name="Van Bel M."/>
            <person name="Meyberg R."/>
            <person name="Vives C."/>
            <person name="Morata J."/>
            <person name="Symeonidi A."/>
            <person name="Hiss M."/>
            <person name="Muchero W."/>
            <person name="Kamisugi Y."/>
            <person name="Saleh O."/>
            <person name="Blanc G."/>
            <person name="Decker E.L."/>
            <person name="van Gessel N."/>
            <person name="Grimwood J."/>
            <person name="Hayes R.D."/>
            <person name="Graham S.W."/>
            <person name="Gunter L.E."/>
            <person name="McDaniel S.F."/>
            <person name="Hoernstein S.N.W."/>
            <person name="Larsson A."/>
            <person name="Li F.W."/>
            <person name="Perroud P.F."/>
            <person name="Phillips J."/>
            <person name="Ranjan P."/>
            <person name="Rokshar D.S."/>
            <person name="Rothfels C.J."/>
            <person name="Schneider L."/>
            <person name="Shu S."/>
            <person name="Stevenson D.W."/>
            <person name="Thummler F."/>
            <person name="Tillich M."/>
            <person name="Villarreal Aguilar J.C."/>
            <person name="Widiez T."/>
            <person name="Wong G.K."/>
            <person name="Wymore A."/>
            <person name="Zhang Y."/>
            <person name="Zimmer A.D."/>
            <person name="Quatrano R.S."/>
            <person name="Mayer K.F.X."/>
            <person name="Goodstein D."/>
            <person name="Casacuberta J.M."/>
            <person name="Vandepoele K."/>
            <person name="Reski R."/>
            <person name="Cuming A.C."/>
            <person name="Tuskan G.A."/>
            <person name="Maumus F."/>
            <person name="Salse J."/>
            <person name="Schmutz J."/>
            <person name="Rensing S.A."/>
        </authorList>
    </citation>
    <scope>NUCLEOTIDE SEQUENCE [LARGE SCALE GENOMIC DNA]</scope>
    <source>
        <strain evidence="2 3">cv. Gransden 2004</strain>
    </source>
</reference>
<reference evidence="2 3" key="1">
    <citation type="journal article" date="2008" name="Science">
        <title>The Physcomitrella genome reveals evolutionary insights into the conquest of land by plants.</title>
        <authorList>
            <person name="Rensing S."/>
            <person name="Lang D."/>
            <person name="Zimmer A."/>
            <person name="Terry A."/>
            <person name="Salamov A."/>
            <person name="Shapiro H."/>
            <person name="Nishiyama T."/>
            <person name="Perroud P.-F."/>
            <person name="Lindquist E."/>
            <person name="Kamisugi Y."/>
            <person name="Tanahashi T."/>
            <person name="Sakakibara K."/>
            <person name="Fujita T."/>
            <person name="Oishi K."/>
            <person name="Shin-I T."/>
            <person name="Kuroki Y."/>
            <person name="Toyoda A."/>
            <person name="Suzuki Y."/>
            <person name="Hashimoto A."/>
            <person name="Yamaguchi K."/>
            <person name="Sugano A."/>
            <person name="Kohara Y."/>
            <person name="Fujiyama A."/>
            <person name="Anterola A."/>
            <person name="Aoki S."/>
            <person name="Ashton N."/>
            <person name="Barbazuk W.B."/>
            <person name="Barker E."/>
            <person name="Bennetzen J."/>
            <person name="Bezanilla M."/>
            <person name="Blankenship R."/>
            <person name="Cho S.H."/>
            <person name="Dutcher S."/>
            <person name="Estelle M."/>
            <person name="Fawcett J.A."/>
            <person name="Gundlach H."/>
            <person name="Hanada K."/>
            <person name="Heyl A."/>
            <person name="Hicks K.A."/>
            <person name="Hugh J."/>
            <person name="Lohr M."/>
            <person name="Mayer K."/>
            <person name="Melkozernov A."/>
            <person name="Murata T."/>
            <person name="Nelson D."/>
            <person name="Pils B."/>
            <person name="Prigge M."/>
            <person name="Reiss B."/>
            <person name="Renner T."/>
            <person name="Rombauts S."/>
            <person name="Rushton P."/>
            <person name="Sanderfoot A."/>
            <person name="Schween G."/>
            <person name="Shiu S.-H."/>
            <person name="Stueber K."/>
            <person name="Theodoulou F.L."/>
            <person name="Tu H."/>
            <person name="Van de Peer Y."/>
            <person name="Verrier P.J."/>
            <person name="Waters E."/>
            <person name="Wood A."/>
            <person name="Yang L."/>
            <person name="Cove D."/>
            <person name="Cuming A."/>
            <person name="Hasebe M."/>
            <person name="Lucas S."/>
            <person name="Mishler D.B."/>
            <person name="Reski R."/>
            <person name="Grigoriev I."/>
            <person name="Quatrano R.S."/>
            <person name="Boore J.L."/>
        </authorList>
    </citation>
    <scope>NUCLEOTIDE SEQUENCE [LARGE SCALE GENOMIC DNA]</scope>
    <source>
        <strain evidence="2 3">cv. Gransden 2004</strain>
    </source>
</reference>
<evidence type="ECO:0000313" key="2">
    <source>
        <dbReference type="EnsemblPlants" id="Pp3c15_6480V3.1"/>
    </source>
</evidence>
<dbReference type="InterPro" id="IPR036397">
    <property type="entry name" value="RNaseH_sf"/>
</dbReference>
<dbReference type="SUPFAM" id="SSF53098">
    <property type="entry name" value="Ribonuclease H-like"/>
    <property type="match status" value="1"/>
</dbReference>
<dbReference type="InterPro" id="IPR012337">
    <property type="entry name" value="RNaseH-like_sf"/>
</dbReference>
<dbReference type="PROSITE" id="PS50994">
    <property type="entry name" value="INTEGRASE"/>
    <property type="match status" value="1"/>
</dbReference>
<keyword evidence="3" id="KW-1185">Reference proteome</keyword>
<proteinExistence type="predicted"/>
<dbReference type="EnsemblPlants" id="Pp3c15_6480V3.1">
    <property type="protein sequence ID" value="Pp3c15_6480V3.1"/>
    <property type="gene ID" value="Pp3c15_6480"/>
</dbReference>
<evidence type="ECO:0000259" key="1">
    <source>
        <dbReference type="PROSITE" id="PS50994"/>
    </source>
</evidence>
<dbReference type="EMBL" id="ABEU02000015">
    <property type="status" value="NOT_ANNOTATED_CDS"/>
    <property type="molecule type" value="Genomic_DNA"/>
</dbReference>
<dbReference type="Gene3D" id="3.30.420.10">
    <property type="entry name" value="Ribonuclease H-like superfamily/Ribonuclease H"/>
    <property type="match status" value="1"/>
</dbReference>
<accession>A0A7I4B407</accession>
<feature type="domain" description="Integrase catalytic" evidence="1">
    <location>
        <begin position="1"/>
        <end position="68"/>
    </location>
</feature>
<evidence type="ECO:0000313" key="3">
    <source>
        <dbReference type="Proteomes" id="UP000006727"/>
    </source>
</evidence>
<sequence>MAAMAFFDQVLARFKAFGEVLIDQGRKFFRSFEALYTKALIDHCTMSKNHLKTNGLIERIIQTIKRHIILHIKNLLSNGIFLLKGKDGQECWKHSKNCVPYHLHIDGSINLELIVMPIGLIYFICSKKKETSIILIYIQC</sequence>
<name>A0A7I4B407_PHYPA</name>
<organism evidence="2 3">
    <name type="scientific">Physcomitrium patens</name>
    <name type="common">Spreading-leaved earth moss</name>
    <name type="synonym">Physcomitrella patens</name>
    <dbReference type="NCBI Taxonomy" id="3218"/>
    <lineage>
        <taxon>Eukaryota</taxon>
        <taxon>Viridiplantae</taxon>
        <taxon>Streptophyta</taxon>
        <taxon>Embryophyta</taxon>
        <taxon>Bryophyta</taxon>
        <taxon>Bryophytina</taxon>
        <taxon>Bryopsida</taxon>
        <taxon>Funariidae</taxon>
        <taxon>Funariales</taxon>
        <taxon>Funariaceae</taxon>
        <taxon>Physcomitrium</taxon>
    </lineage>
</organism>
<dbReference type="Gramene" id="Pp3c15_6480V3.1">
    <property type="protein sequence ID" value="Pp3c15_6480V3.1"/>
    <property type="gene ID" value="Pp3c15_6480"/>
</dbReference>
<reference evidence="2" key="3">
    <citation type="submission" date="2020-12" db="UniProtKB">
        <authorList>
            <consortium name="EnsemblPlants"/>
        </authorList>
    </citation>
    <scope>IDENTIFICATION</scope>
</reference>
<dbReference type="InterPro" id="IPR001584">
    <property type="entry name" value="Integrase_cat-core"/>
</dbReference>
<dbReference type="Proteomes" id="UP000006727">
    <property type="component" value="Chromosome 15"/>
</dbReference>
<protein>
    <recommendedName>
        <fullName evidence="1">Integrase catalytic domain-containing protein</fullName>
    </recommendedName>
</protein>